<feature type="region of interest" description="Disordered" evidence="1">
    <location>
        <begin position="248"/>
        <end position="275"/>
    </location>
</feature>
<organism evidence="2 3">
    <name type="scientific">Cladophialophora chaetospira</name>
    <dbReference type="NCBI Taxonomy" id="386627"/>
    <lineage>
        <taxon>Eukaryota</taxon>
        <taxon>Fungi</taxon>
        <taxon>Dikarya</taxon>
        <taxon>Ascomycota</taxon>
        <taxon>Pezizomycotina</taxon>
        <taxon>Eurotiomycetes</taxon>
        <taxon>Chaetothyriomycetidae</taxon>
        <taxon>Chaetothyriales</taxon>
        <taxon>Herpotrichiellaceae</taxon>
        <taxon>Cladophialophora</taxon>
    </lineage>
</organism>
<protein>
    <submittedName>
        <fullName evidence="2">Uncharacterized protein</fullName>
    </submittedName>
</protein>
<feature type="region of interest" description="Disordered" evidence="1">
    <location>
        <begin position="319"/>
        <end position="342"/>
    </location>
</feature>
<feature type="region of interest" description="Disordered" evidence="1">
    <location>
        <begin position="19"/>
        <end position="107"/>
    </location>
</feature>
<keyword evidence="3" id="KW-1185">Reference proteome</keyword>
<gene>
    <name evidence="2" type="ORF">H2200_003346</name>
</gene>
<reference evidence="2" key="1">
    <citation type="submission" date="2022-10" db="EMBL/GenBank/DDBJ databases">
        <title>Culturing micro-colonial fungi from biological soil crusts in the Mojave desert and describing Neophaeococcomyces mojavensis, and introducing the new genera and species Taxawa tesnikishii.</title>
        <authorList>
            <person name="Kurbessoian T."/>
            <person name="Stajich J.E."/>
        </authorList>
    </citation>
    <scope>NUCLEOTIDE SEQUENCE</scope>
    <source>
        <strain evidence="2">TK_41</strain>
    </source>
</reference>
<feature type="region of interest" description="Disordered" evidence="1">
    <location>
        <begin position="359"/>
        <end position="381"/>
    </location>
</feature>
<feature type="compositionally biased region" description="Polar residues" evidence="1">
    <location>
        <begin position="54"/>
        <end position="70"/>
    </location>
</feature>
<evidence type="ECO:0000313" key="3">
    <source>
        <dbReference type="Proteomes" id="UP001172673"/>
    </source>
</evidence>
<comment type="caution">
    <text evidence="2">The sequence shown here is derived from an EMBL/GenBank/DDBJ whole genome shotgun (WGS) entry which is preliminary data.</text>
</comment>
<evidence type="ECO:0000313" key="2">
    <source>
        <dbReference type="EMBL" id="KAJ9613404.1"/>
    </source>
</evidence>
<sequence>MAGFSSIEDYLQEEARAAGIEAPLSTAASARAKTESATMSERKSPYFHSRMSKIKQQQSETRDTLASQKETLAKFEQKVSDLSSAQETQQKTLADEEKQLEETRSELTRAQLRRQAAMNTVDNTKASINSRKEKITKFEKALQATQSKVEELETKLAREDGIAEAEAARQAELLDLKSFEIDALAKHAHGDSEFLDKLLRVSKSTATVPMQRYAKADIFEVLTRISKEEFAAMASGILERRQKMYLGPKTPVATPRPEAVSPKATGTKVAKSQALEPAQRPYREYEGVASMIADVSKNTSDTNDWANDLADMIMPPKQEMTKSSLPRTEKPAHLRPRIRSTKRTITETCDEVEIQVCRSPKVRKRTEDRQGFWSTDEDERY</sequence>
<dbReference type="EMBL" id="JAPDRK010000004">
    <property type="protein sequence ID" value="KAJ9613404.1"/>
    <property type="molecule type" value="Genomic_DNA"/>
</dbReference>
<accession>A0AA38XI22</accession>
<evidence type="ECO:0000256" key="1">
    <source>
        <dbReference type="SAM" id="MobiDB-lite"/>
    </source>
</evidence>
<proteinExistence type="predicted"/>
<dbReference type="Proteomes" id="UP001172673">
    <property type="component" value="Unassembled WGS sequence"/>
</dbReference>
<feature type="compositionally biased region" description="Basic residues" evidence="1">
    <location>
        <begin position="333"/>
        <end position="342"/>
    </location>
</feature>
<feature type="compositionally biased region" description="Polar residues" evidence="1">
    <location>
        <begin position="80"/>
        <end position="92"/>
    </location>
</feature>
<dbReference type="SUPFAM" id="SSF57997">
    <property type="entry name" value="Tropomyosin"/>
    <property type="match status" value="1"/>
</dbReference>
<name>A0AA38XI22_9EURO</name>
<dbReference type="AlphaFoldDB" id="A0AA38XI22"/>
<feature type="compositionally biased region" description="Basic and acidic residues" evidence="1">
    <location>
        <begin position="93"/>
        <end position="107"/>
    </location>
</feature>
<dbReference type="Gene3D" id="1.10.287.1490">
    <property type="match status" value="1"/>
</dbReference>